<dbReference type="InterPro" id="IPR000524">
    <property type="entry name" value="Tscrpt_reg_HTH_GntR"/>
</dbReference>
<dbReference type="InterPro" id="IPR036390">
    <property type="entry name" value="WH_DNA-bd_sf"/>
</dbReference>
<dbReference type="GO" id="GO:0003677">
    <property type="term" value="F:DNA binding"/>
    <property type="evidence" value="ECO:0007669"/>
    <property type="project" value="UniProtKB-KW"/>
</dbReference>
<dbReference type="CDD" id="cd00609">
    <property type="entry name" value="AAT_like"/>
    <property type="match status" value="1"/>
</dbReference>
<dbReference type="Gene3D" id="1.10.10.10">
    <property type="entry name" value="Winged helix-like DNA-binding domain superfamily/Winged helix DNA-binding domain"/>
    <property type="match status" value="1"/>
</dbReference>
<dbReference type="GO" id="GO:0030170">
    <property type="term" value="F:pyridoxal phosphate binding"/>
    <property type="evidence" value="ECO:0007669"/>
    <property type="project" value="InterPro"/>
</dbReference>
<evidence type="ECO:0000313" key="8">
    <source>
        <dbReference type="Proteomes" id="UP000225972"/>
    </source>
</evidence>
<dbReference type="InterPro" id="IPR051446">
    <property type="entry name" value="HTH_trans_reg/aminotransferase"/>
</dbReference>
<protein>
    <submittedName>
        <fullName evidence="7">Putative HTH-type transcriptional regulator YjiR</fullName>
    </submittedName>
</protein>
<dbReference type="InterPro" id="IPR036388">
    <property type="entry name" value="WH-like_DNA-bd_sf"/>
</dbReference>
<dbReference type="PANTHER" id="PTHR46577:SF1">
    <property type="entry name" value="HTH-TYPE TRANSCRIPTIONAL REGULATORY PROTEIN GABR"/>
    <property type="match status" value="1"/>
</dbReference>
<dbReference type="SUPFAM" id="SSF53383">
    <property type="entry name" value="PLP-dependent transferases"/>
    <property type="match status" value="1"/>
</dbReference>
<dbReference type="SUPFAM" id="SSF46785">
    <property type="entry name" value="Winged helix' DNA-binding domain"/>
    <property type="match status" value="1"/>
</dbReference>
<dbReference type="PANTHER" id="PTHR46577">
    <property type="entry name" value="HTH-TYPE TRANSCRIPTIONAL REGULATORY PROTEIN GABR"/>
    <property type="match status" value="1"/>
</dbReference>
<dbReference type="EMBL" id="FXXP01000002">
    <property type="protein sequence ID" value="SMX28460.1"/>
    <property type="molecule type" value="Genomic_DNA"/>
</dbReference>
<dbReference type="RefSeq" id="WP_099245814.1">
    <property type="nucleotide sequence ID" value="NZ_FXXP01000002.1"/>
</dbReference>
<evidence type="ECO:0000313" key="7">
    <source>
        <dbReference type="EMBL" id="SMX28460.1"/>
    </source>
</evidence>
<dbReference type="Pfam" id="PF00392">
    <property type="entry name" value="GntR"/>
    <property type="match status" value="1"/>
</dbReference>
<dbReference type="Proteomes" id="UP000225972">
    <property type="component" value="Unassembled WGS sequence"/>
</dbReference>
<evidence type="ECO:0000256" key="5">
    <source>
        <dbReference type="ARBA" id="ARBA00023163"/>
    </source>
</evidence>
<evidence type="ECO:0000256" key="3">
    <source>
        <dbReference type="ARBA" id="ARBA00023015"/>
    </source>
</evidence>
<dbReference type="PROSITE" id="PS50949">
    <property type="entry name" value="HTH_GNTR"/>
    <property type="match status" value="1"/>
</dbReference>
<dbReference type="GO" id="GO:0003700">
    <property type="term" value="F:DNA-binding transcription factor activity"/>
    <property type="evidence" value="ECO:0007669"/>
    <property type="project" value="InterPro"/>
</dbReference>
<reference evidence="8" key="1">
    <citation type="submission" date="2017-05" db="EMBL/GenBank/DDBJ databases">
        <authorList>
            <person name="Rodrigo-Torres L."/>
            <person name="Arahal R. D."/>
            <person name="Lucena T."/>
        </authorList>
    </citation>
    <scope>NUCLEOTIDE SEQUENCE [LARGE SCALE GENOMIC DNA]</scope>
    <source>
        <strain evidence="8">CECT 8649</strain>
    </source>
</reference>
<name>A0A238JCN5_9RHOB</name>
<dbReference type="InterPro" id="IPR015421">
    <property type="entry name" value="PyrdxlP-dep_Trfase_major"/>
</dbReference>
<keyword evidence="2" id="KW-0663">Pyridoxal phosphate</keyword>
<dbReference type="InterPro" id="IPR015424">
    <property type="entry name" value="PyrdxlP-dep_Trfase"/>
</dbReference>
<evidence type="ECO:0000259" key="6">
    <source>
        <dbReference type="PROSITE" id="PS50949"/>
    </source>
</evidence>
<accession>A0A238JCN5</accession>
<dbReference type="InterPro" id="IPR015422">
    <property type="entry name" value="PyrdxlP-dep_Trfase_small"/>
</dbReference>
<dbReference type="Gene3D" id="3.90.1150.10">
    <property type="entry name" value="Aspartate Aminotransferase, domain 1"/>
    <property type="match status" value="1"/>
</dbReference>
<dbReference type="AlphaFoldDB" id="A0A238JCN5"/>
<evidence type="ECO:0000256" key="2">
    <source>
        <dbReference type="ARBA" id="ARBA00022898"/>
    </source>
</evidence>
<feature type="domain" description="HTH gntR-type" evidence="6">
    <location>
        <begin position="14"/>
        <end position="82"/>
    </location>
</feature>
<evidence type="ECO:0000256" key="1">
    <source>
        <dbReference type="ARBA" id="ARBA00005384"/>
    </source>
</evidence>
<evidence type="ECO:0000256" key="4">
    <source>
        <dbReference type="ARBA" id="ARBA00023125"/>
    </source>
</evidence>
<dbReference type="InterPro" id="IPR004839">
    <property type="entry name" value="Aminotransferase_I/II_large"/>
</dbReference>
<keyword evidence="4" id="KW-0238">DNA-binding</keyword>
<sequence length="470" mass="52342">MDTIETLYAAQTDGPKYKAVAQSIRQAVDVKVLAEHEKLPPVRDLAWRLQITPGTVARAYSILTEEGVLYAEVGRGTFVSGEKTHVSQRDLNRDRQWERHIAPLETDSVSLFSPVLPDLGQVALIHESYARMATDPNVDLISYPGLQAETRAHRAALRWLSDTDLGPVQEQDMVLSFGSQNGLSLILQTVLKGPKPVILVEELSYPGFRRAARLLRAEIVAVPMDDHGIVPEELDRLARKYDAQVLCTCPDAHNPTGLTTPLFRRREIADVARRNGLHIIEDESYRLPEANCPTYRALLPDLGWFITSISKSLTPALRVGFVIAPRPFRQAIRQTTVHGHFGMAQPLVYATEDLLSRQETFDVMDAIRAEMRRYVHAAVNALGGFDITWQDDVPYIWLRLPEGWRASAFAQAAEAQGVQVRTAEDFVPRTGFAPHAVRMAINAGVSLRSFESAMARLRALLDNPPAGFTV</sequence>
<keyword evidence="8" id="KW-1185">Reference proteome</keyword>
<keyword evidence="3" id="KW-0805">Transcription regulation</keyword>
<dbReference type="SMART" id="SM00345">
    <property type="entry name" value="HTH_GNTR"/>
    <property type="match status" value="1"/>
</dbReference>
<dbReference type="OrthoDB" id="9804020at2"/>
<dbReference type="Pfam" id="PF00155">
    <property type="entry name" value="Aminotran_1_2"/>
    <property type="match status" value="1"/>
</dbReference>
<organism evidence="7 8">
    <name type="scientific">Pelagimonas phthalicica</name>
    <dbReference type="NCBI Taxonomy" id="1037362"/>
    <lineage>
        <taxon>Bacteria</taxon>
        <taxon>Pseudomonadati</taxon>
        <taxon>Pseudomonadota</taxon>
        <taxon>Alphaproteobacteria</taxon>
        <taxon>Rhodobacterales</taxon>
        <taxon>Roseobacteraceae</taxon>
        <taxon>Pelagimonas</taxon>
    </lineage>
</organism>
<dbReference type="Gene3D" id="3.40.640.10">
    <property type="entry name" value="Type I PLP-dependent aspartate aminotransferase-like (Major domain)"/>
    <property type="match status" value="1"/>
</dbReference>
<proteinExistence type="inferred from homology"/>
<keyword evidence="5" id="KW-0804">Transcription</keyword>
<gene>
    <name evidence="7" type="primary">yjiR</name>
    <name evidence="7" type="ORF">TRP8649_02581</name>
</gene>
<comment type="similarity">
    <text evidence="1">In the C-terminal section; belongs to the class-I pyridoxal-phosphate-dependent aminotransferase family.</text>
</comment>
<dbReference type="CDD" id="cd07377">
    <property type="entry name" value="WHTH_GntR"/>
    <property type="match status" value="1"/>
</dbReference>